<evidence type="ECO:0000256" key="5">
    <source>
        <dbReference type="ARBA" id="ARBA00023098"/>
    </source>
</evidence>
<evidence type="ECO:0000313" key="10">
    <source>
        <dbReference type="EMBL" id="SIS77810.1"/>
    </source>
</evidence>
<dbReference type="STRING" id="407234.SAMN05421795_104166"/>
<dbReference type="AlphaFoldDB" id="A0A1N7LVE8"/>
<evidence type="ECO:0000256" key="2">
    <source>
        <dbReference type="ARBA" id="ARBA00022556"/>
    </source>
</evidence>
<dbReference type="InterPro" id="IPR056729">
    <property type="entry name" value="GMPPB_C"/>
</dbReference>
<keyword evidence="11" id="KW-1185">Reference proteome</keyword>
<dbReference type="InterPro" id="IPR018357">
    <property type="entry name" value="Hexapep_transf_CS"/>
</dbReference>
<organism evidence="10 11">
    <name type="scientific">Phaeovulum vinaykumarii</name>
    <dbReference type="NCBI Taxonomy" id="407234"/>
    <lineage>
        <taxon>Bacteria</taxon>
        <taxon>Pseudomonadati</taxon>
        <taxon>Pseudomonadota</taxon>
        <taxon>Alphaproteobacteria</taxon>
        <taxon>Rhodobacterales</taxon>
        <taxon>Paracoccaceae</taxon>
        <taxon>Phaeovulum</taxon>
    </lineage>
</organism>
<evidence type="ECO:0000256" key="1">
    <source>
        <dbReference type="ARBA" id="ARBA00022516"/>
    </source>
</evidence>
<keyword evidence="4 7" id="KW-0677">Repeat</keyword>
<keyword evidence="6 7" id="KW-0012">Acyltransferase</keyword>
<evidence type="ECO:0000256" key="6">
    <source>
        <dbReference type="ARBA" id="ARBA00023315"/>
    </source>
</evidence>
<keyword evidence="1 7" id="KW-0444">Lipid biosynthesis</keyword>
<dbReference type="PANTHER" id="PTHR43378:SF2">
    <property type="entry name" value="UDP-3-O-ACYLGLUCOSAMINE N-ACYLTRANSFERASE 1, MITOCHONDRIAL-RELATED"/>
    <property type="match status" value="1"/>
</dbReference>
<dbReference type="GO" id="GO:0009245">
    <property type="term" value="P:lipid A biosynthetic process"/>
    <property type="evidence" value="ECO:0007669"/>
    <property type="project" value="UniProtKB-UniRule"/>
</dbReference>
<dbReference type="GO" id="GO:0016020">
    <property type="term" value="C:membrane"/>
    <property type="evidence" value="ECO:0007669"/>
    <property type="project" value="GOC"/>
</dbReference>
<evidence type="ECO:0000256" key="3">
    <source>
        <dbReference type="ARBA" id="ARBA00022679"/>
    </source>
</evidence>
<dbReference type="InterPro" id="IPR011004">
    <property type="entry name" value="Trimer_LpxA-like_sf"/>
</dbReference>
<comment type="similarity">
    <text evidence="7">Belongs to the transferase hexapeptide repeat family. LpxD subfamily.</text>
</comment>
<dbReference type="EMBL" id="FTOM01000004">
    <property type="protein sequence ID" value="SIS77810.1"/>
    <property type="molecule type" value="Genomic_DNA"/>
</dbReference>
<dbReference type="InterPro" id="IPR020573">
    <property type="entry name" value="UDP_GlcNAc_AcTrfase_non-rep"/>
</dbReference>
<protein>
    <recommendedName>
        <fullName evidence="7">UDP-3-O-acylglucosamine N-acyltransferase</fullName>
        <ecNumber evidence="7">2.3.1.191</ecNumber>
    </recommendedName>
</protein>
<feature type="active site" description="Proton acceptor" evidence="7">
    <location>
        <position position="259"/>
    </location>
</feature>
<dbReference type="EC" id="2.3.1.191" evidence="7"/>
<dbReference type="HAMAP" id="MF_00523">
    <property type="entry name" value="LpxD"/>
    <property type="match status" value="1"/>
</dbReference>
<evidence type="ECO:0000259" key="9">
    <source>
        <dbReference type="Pfam" id="PF25087"/>
    </source>
</evidence>
<dbReference type="InterPro" id="IPR007691">
    <property type="entry name" value="LpxD"/>
</dbReference>
<dbReference type="Gene3D" id="2.160.10.10">
    <property type="entry name" value="Hexapeptide repeat proteins"/>
    <property type="match status" value="1"/>
</dbReference>
<dbReference type="UniPathway" id="UPA00973"/>
<dbReference type="Pfam" id="PF25087">
    <property type="entry name" value="GMPPB_C"/>
    <property type="match status" value="1"/>
</dbReference>
<dbReference type="SUPFAM" id="SSF51161">
    <property type="entry name" value="Trimeric LpxA-like enzymes"/>
    <property type="match status" value="1"/>
</dbReference>
<comment type="pathway">
    <text evidence="7">Bacterial outer membrane biogenesis; LPS lipid A biosynthesis.</text>
</comment>
<accession>A0A1N7LVE8</accession>
<dbReference type="GO" id="GO:0016410">
    <property type="term" value="F:N-acyltransferase activity"/>
    <property type="evidence" value="ECO:0007669"/>
    <property type="project" value="InterPro"/>
</dbReference>
<dbReference type="PANTHER" id="PTHR43378">
    <property type="entry name" value="UDP-3-O-ACYLGLUCOSAMINE N-ACYLTRANSFERASE"/>
    <property type="match status" value="1"/>
</dbReference>
<evidence type="ECO:0000256" key="4">
    <source>
        <dbReference type="ARBA" id="ARBA00022737"/>
    </source>
</evidence>
<comment type="catalytic activity">
    <reaction evidence="7">
        <text>a UDP-3-O-[(3R)-3-hydroxyacyl]-alpha-D-glucosamine + a (3R)-hydroxyacyl-[ACP] = a UDP-2-N,3-O-bis[(3R)-3-hydroxyacyl]-alpha-D-glucosamine + holo-[ACP] + H(+)</text>
        <dbReference type="Rhea" id="RHEA:53836"/>
        <dbReference type="Rhea" id="RHEA-COMP:9685"/>
        <dbReference type="Rhea" id="RHEA-COMP:9945"/>
        <dbReference type="ChEBI" id="CHEBI:15378"/>
        <dbReference type="ChEBI" id="CHEBI:64479"/>
        <dbReference type="ChEBI" id="CHEBI:78827"/>
        <dbReference type="ChEBI" id="CHEBI:137740"/>
        <dbReference type="ChEBI" id="CHEBI:137748"/>
        <dbReference type="EC" id="2.3.1.191"/>
    </reaction>
</comment>
<reference evidence="11" key="1">
    <citation type="submission" date="2017-01" db="EMBL/GenBank/DDBJ databases">
        <authorList>
            <person name="Varghese N."/>
            <person name="Submissions S."/>
        </authorList>
    </citation>
    <scope>NUCLEOTIDE SEQUENCE [LARGE SCALE GENOMIC DNA]</scope>
    <source>
        <strain evidence="11">DSM 18714</strain>
    </source>
</reference>
<proteinExistence type="inferred from homology"/>
<dbReference type="RefSeq" id="WP_076365778.1">
    <property type="nucleotide sequence ID" value="NZ_FTOM01000004.1"/>
</dbReference>
<dbReference type="OrthoDB" id="9784739at2"/>
<name>A0A1N7LVE8_9RHOB</name>
<sequence length="363" mass="37294">MQYTLGDIARALGAHAEGDLSLPITGASEPAAAGADQLALAMDPKYADGLSRGGARAAILWEGADWQGLGLAGAIFVARPRMAMAGLSRAFDPGPEIAPGIHPTAVIDPGAEIGIGAAIGPFVVIGRGARIGMGARIGAHVSVAEGAVIGADCLLHPGVRIGARVQIGARFIAHSNAVVGGDGFSFVTPEKNGIEMIRETLGSREEIRPQSWTRIHSLGTVEIGDDVELGANATVDRGTVRATVIGAGTKLDNMVHVGHNVLVGRDCLFCAQVGIAGSTRIGDRVVLAGQVGVSDNIFIGDDVIATGATKVFSNVPAGRVMMGSPAVKMTSHIEATKNIRRLGRLFATVAELRETVAKLSEKA</sequence>
<gene>
    <name evidence="7" type="primary">lpxD</name>
    <name evidence="10" type="ORF">SAMN05421795_104166</name>
</gene>
<dbReference type="CDD" id="cd03352">
    <property type="entry name" value="LbH_LpxD"/>
    <property type="match status" value="1"/>
</dbReference>
<feature type="domain" description="Mannose-1-phosphate guanyltransferase C-terminal" evidence="9">
    <location>
        <begin position="102"/>
        <end position="181"/>
    </location>
</feature>
<dbReference type="NCBIfam" id="NF002060">
    <property type="entry name" value="PRK00892.1"/>
    <property type="match status" value="1"/>
</dbReference>
<feature type="domain" description="UDP-3-O-[3-hydroxymyristoyl] glucosamine N-acyltransferase non-repeat region" evidence="8">
    <location>
        <begin position="22"/>
        <end position="88"/>
    </location>
</feature>
<dbReference type="PROSITE" id="PS00101">
    <property type="entry name" value="HEXAPEP_TRANSFERASES"/>
    <property type="match status" value="1"/>
</dbReference>
<evidence type="ECO:0000259" key="8">
    <source>
        <dbReference type="Pfam" id="PF04613"/>
    </source>
</evidence>
<dbReference type="Proteomes" id="UP000186098">
    <property type="component" value="Unassembled WGS sequence"/>
</dbReference>
<evidence type="ECO:0000256" key="7">
    <source>
        <dbReference type="HAMAP-Rule" id="MF_00523"/>
    </source>
</evidence>
<dbReference type="GO" id="GO:0103118">
    <property type="term" value="F:UDP-3-O-[(3R)-3-hydroxyacyl]-glucosamine N-acyltransferase activity"/>
    <property type="evidence" value="ECO:0007669"/>
    <property type="project" value="UniProtKB-EC"/>
</dbReference>
<comment type="subunit">
    <text evidence="7">Homotrimer.</text>
</comment>
<keyword evidence="5 7" id="KW-0443">Lipid metabolism</keyword>
<dbReference type="Pfam" id="PF04613">
    <property type="entry name" value="LpxD"/>
    <property type="match status" value="1"/>
</dbReference>
<keyword evidence="3 7" id="KW-0808">Transferase</keyword>
<comment type="function">
    <text evidence="7">Catalyzes the N-acylation of UDP-3-O-acylglucosamine using 3-hydroxyacyl-ACP as the acyl donor. Is involved in the biosynthesis of lipid A, a phosphorylated glycolipid that anchors the lipopolysaccharide to the outer membrane of the cell.</text>
</comment>
<dbReference type="Gene3D" id="3.40.1390.10">
    <property type="entry name" value="MurE/MurF, N-terminal domain"/>
    <property type="match status" value="1"/>
</dbReference>
<evidence type="ECO:0000313" key="11">
    <source>
        <dbReference type="Proteomes" id="UP000186098"/>
    </source>
</evidence>
<keyword evidence="2 7" id="KW-0441">Lipid A biosynthesis</keyword>